<dbReference type="Pfam" id="PF07731">
    <property type="entry name" value="Cu-oxidase_2"/>
    <property type="match status" value="1"/>
</dbReference>
<sequence length="948" mass="102361">MITVNKQKSKGGRLINMNTRKNLLTTKFFLSTTMAILLLAPILIPSGVVKGIEPLTSVGQTNKNDDKVFDTLSSNITNSDGSNITKNNLNTHNIVLKEELLPDGEPAYKMVQHLIDGGNGTRLNVTSSYSPLATIPGPAIVINEGDSAHVIINHLDGNTTRENFVASNPGTFVYQDDELGDRGLYGVVIVNPQDKMIEALVNGKITSISLNELDKEVLLFMVGSAFWGLEIGSNGTQTPLWTNPVPVAEEDQKIRFHVVGIGPSSNPNGHSHTFHLHAHRWVDPGTSNIIDVKEIHPGTSHVFVVDAGDGVGPGDWQFHCHVFSHMEAGMMSTFKVLPAKASQENISSENRSGEQKSIPGASPYKNFASFSISDEPGKWFANLKGDISNTGSESLAVINKSGTVYFMMDSTNGVHTVSSIIHPKNASNMPFSQMMAYKGGAIVKLVEPGLYVFACSLHPFMLAAVIVDDPDTEGLDLGEELTLVNGATIPTNSELALKLLRTFFVATSPSNWQDYTNVSQPWYVSYPNVDARVTNGTVVNVKDVLEDTFGQNITLTPLSNPSIPAVGEIWIDTQFEKTAGKTKPGTATAINGTTWKVSKKVSLPEINMNNPHNMWTDKNQDLIYQTQWFDNRTTIFDRTTGKLVKDVQVGDDPSHVMTGTKTDELYIALNGEDGVTVVSPNPEFNLTDFILLQPPASPSTHPHGHWMSSDDRYMVTPDALTGTTTIYDMMQDKIIGKVKTGVSPVAVGMIPDGSKSYVADFFDSTLSVINTTNASLIKQIDLLANYDPITGNTTGPTGFLPIQTPVSPDGQYMVTANTGGTITILDTETDQIVKELPCDPGCHGVNFGAKKGGGYYAYVSSTFSNEAIVVDGDPNNDGNPTDAMIAGKVLLVASNDTKTDDKISGLEGTGGQGVLAIPNVYNGWVQNLPDHWKSLLTEKQQNPLSAEG</sequence>
<dbReference type="Proteomes" id="UP000294299">
    <property type="component" value="Chromosome NFRAN"/>
</dbReference>
<keyword evidence="4" id="KW-1185">Reference proteome</keyword>
<accession>A0A484I9A6</accession>
<dbReference type="PANTHER" id="PTHR47197">
    <property type="entry name" value="PROTEIN NIRF"/>
    <property type="match status" value="1"/>
</dbReference>
<dbReference type="AlphaFoldDB" id="A0A484I9A6"/>
<dbReference type="GO" id="GO:0005507">
    <property type="term" value="F:copper ion binding"/>
    <property type="evidence" value="ECO:0007669"/>
    <property type="project" value="InterPro"/>
</dbReference>
<dbReference type="PROSITE" id="PS00079">
    <property type="entry name" value="MULTICOPPER_OXIDASE1"/>
    <property type="match status" value="1"/>
</dbReference>
<evidence type="ECO:0000313" key="3">
    <source>
        <dbReference type="EMBL" id="VFJ14351.1"/>
    </source>
</evidence>
<dbReference type="InterPro" id="IPR033138">
    <property type="entry name" value="Cu_oxidase_CS"/>
</dbReference>
<dbReference type="PROSITE" id="PS00080">
    <property type="entry name" value="MULTICOPPER_OXIDASE2"/>
    <property type="match status" value="1"/>
</dbReference>
<organism evidence="3 4">
    <name type="scientific">Candidatus Nitrosocosmicus franklandianus</name>
    <dbReference type="NCBI Taxonomy" id="1798806"/>
    <lineage>
        <taxon>Archaea</taxon>
        <taxon>Nitrososphaerota</taxon>
        <taxon>Nitrososphaeria</taxon>
        <taxon>Nitrososphaerales</taxon>
        <taxon>Nitrososphaeraceae</taxon>
        <taxon>Candidatus Nitrosocosmicus</taxon>
    </lineage>
</organism>
<dbReference type="SUPFAM" id="SSF50974">
    <property type="entry name" value="Nitrous oxide reductase, N-terminal domain"/>
    <property type="match status" value="1"/>
</dbReference>
<dbReference type="InterPro" id="IPR011045">
    <property type="entry name" value="N2O_reductase_N"/>
</dbReference>
<keyword evidence="1" id="KW-0479">Metal-binding</keyword>
<evidence type="ECO:0000313" key="4">
    <source>
        <dbReference type="Proteomes" id="UP000294299"/>
    </source>
</evidence>
<proteinExistence type="predicted"/>
<dbReference type="InterPro" id="IPR011706">
    <property type="entry name" value="Cu-oxidase_C"/>
</dbReference>
<feature type="domain" description="Plastocyanin-like" evidence="2">
    <location>
        <begin position="232"/>
        <end position="338"/>
    </location>
</feature>
<evidence type="ECO:0000256" key="1">
    <source>
        <dbReference type="ARBA" id="ARBA00022723"/>
    </source>
</evidence>
<dbReference type="InterPro" id="IPR051200">
    <property type="entry name" value="Host-pathogen_enzymatic-act"/>
</dbReference>
<protein>
    <submittedName>
        <fullName evidence="3">Multicopper oxidase</fullName>
    </submittedName>
</protein>
<dbReference type="Gene3D" id="2.130.10.10">
    <property type="entry name" value="YVTN repeat-like/Quinoprotein amine dehydrogenase"/>
    <property type="match status" value="2"/>
</dbReference>
<name>A0A484I9A6_9ARCH</name>
<dbReference type="Gene3D" id="2.60.40.420">
    <property type="entry name" value="Cupredoxins - blue copper proteins"/>
    <property type="match status" value="2"/>
</dbReference>
<evidence type="ECO:0000259" key="2">
    <source>
        <dbReference type="Pfam" id="PF07731"/>
    </source>
</evidence>
<reference evidence="3 4" key="1">
    <citation type="submission" date="2019-02" db="EMBL/GenBank/DDBJ databases">
        <authorList>
            <person name="Lehtovirta-Morley E L."/>
        </authorList>
    </citation>
    <scope>NUCLEOTIDE SEQUENCE [LARGE SCALE GENOMIC DNA]</scope>
    <source>
        <strain evidence="3">NFRAN1</strain>
    </source>
</reference>
<dbReference type="InterPro" id="IPR008972">
    <property type="entry name" value="Cupredoxin"/>
</dbReference>
<dbReference type="SUPFAM" id="SSF49503">
    <property type="entry name" value="Cupredoxins"/>
    <property type="match status" value="3"/>
</dbReference>
<gene>
    <name evidence="3" type="ORF">NFRAN_2029</name>
</gene>
<dbReference type="KEGG" id="nfn:NFRAN_2029"/>
<dbReference type="EMBL" id="LR216287">
    <property type="protein sequence ID" value="VFJ14351.1"/>
    <property type="molecule type" value="Genomic_DNA"/>
</dbReference>
<dbReference type="PANTHER" id="PTHR47197:SF3">
    <property type="entry name" value="DIHYDRO-HEME D1 DEHYDROGENASE"/>
    <property type="match status" value="1"/>
</dbReference>
<dbReference type="InterPro" id="IPR002355">
    <property type="entry name" value="Cu_oxidase_Cu_BS"/>
</dbReference>
<dbReference type="GO" id="GO:0016491">
    <property type="term" value="F:oxidoreductase activity"/>
    <property type="evidence" value="ECO:0007669"/>
    <property type="project" value="InterPro"/>
</dbReference>
<dbReference type="InterPro" id="IPR015943">
    <property type="entry name" value="WD40/YVTN_repeat-like_dom_sf"/>
</dbReference>